<dbReference type="PANTHER" id="PTHR13593">
    <property type="match status" value="1"/>
</dbReference>
<name>A0ABT7E043_9NEIS</name>
<dbReference type="InterPro" id="IPR017946">
    <property type="entry name" value="PLC-like_Pdiesterase_TIM-brl"/>
</dbReference>
<dbReference type="EMBL" id="JARRAF010000022">
    <property type="protein sequence ID" value="MDK2125674.1"/>
    <property type="molecule type" value="Genomic_DNA"/>
</dbReference>
<proteinExistence type="predicted"/>
<dbReference type="InterPro" id="IPR000909">
    <property type="entry name" value="PLipase_C_PInositol-sp_X_dom"/>
</dbReference>
<dbReference type="SUPFAM" id="SSF51695">
    <property type="entry name" value="PLC-like phosphodiesterases"/>
    <property type="match status" value="1"/>
</dbReference>
<sequence>MSLFLTNLHQLNSITILYNQLVTSEMARQKISSAIKMAKYLAITATIALSNQAFSKDGFSKESNGGSDEKNSNWMSRLSDDIRVSQLSIPGTHDTATWDVPDIEYVRIAKTQSMNIRRQLEAGVRAIDIRCQHKRDRCALRHGSYDLNKDLYEVLDAVRGFLTVNPSETVFMILNNPDGDGSDGAPKDNSVERFAYTFHSAYWNPFKSYFWKGNAPIIDAPAEWGLRYQGEVFPTPTIIPDIPVPTTEPRIPTMRDVRGKIVILHDFEPTETSLGWFGLPGPHMYNWGTRFPHLIKTDGKWEVANPGAREEYWQTKKAIFEQISKPGVNHDDAMHIHGISGAFSAAWTGGMAPVMAIDPEYVARHVNIQAHNYFSALANSKPADTNRRRVGIVLTDFPDVNLINSIIKLNSLSAPPPLPQKHKFSMHFGEINDRIEVSLNGVDVFSYKGKEADLPDHIWSQFREGPNEIGVRLGNNDCFSTSLKVTLFKNSSQADERRFYKRTSHCGRQLHWKYQINLNSGGWSFSE</sequence>
<protein>
    <recommendedName>
        <fullName evidence="3">1-phosphatidylinositol phosphodiesterase</fullName>
        <ecNumber evidence="2">4.6.1.13</ecNumber>
    </recommendedName>
    <alternativeName>
        <fullName evidence="4">Phosphatidylinositol diacylglycerol-lyase</fullName>
    </alternativeName>
    <alternativeName>
        <fullName evidence="5">Phosphatidylinositol-specific phospholipase C</fullName>
    </alternativeName>
</protein>
<accession>A0ABT7E043</accession>
<evidence type="ECO:0000256" key="1">
    <source>
        <dbReference type="ARBA" id="ARBA00001316"/>
    </source>
</evidence>
<dbReference type="RefSeq" id="WP_284101984.1">
    <property type="nucleotide sequence ID" value="NZ_JARRAF010000022.1"/>
</dbReference>
<organism evidence="7 8">
    <name type="scientific">Parachitinimonas caeni</name>
    <dbReference type="NCBI Taxonomy" id="3031301"/>
    <lineage>
        <taxon>Bacteria</taxon>
        <taxon>Pseudomonadati</taxon>
        <taxon>Pseudomonadota</taxon>
        <taxon>Betaproteobacteria</taxon>
        <taxon>Neisseriales</taxon>
        <taxon>Chitinibacteraceae</taxon>
        <taxon>Parachitinimonas</taxon>
    </lineage>
</organism>
<reference evidence="7" key="1">
    <citation type="submission" date="2023-03" db="EMBL/GenBank/DDBJ databases">
        <title>Chitinimonas shenzhenensis gen. nov., sp. nov., a novel member of family Burkholderiaceae isolated from activated sludge collected in Shen Zhen, China.</title>
        <authorList>
            <person name="Wang X."/>
        </authorList>
    </citation>
    <scope>NUCLEOTIDE SEQUENCE</scope>
    <source>
        <strain evidence="7">DQS-5</strain>
    </source>
</reference>
<evidence type="ECO:0000313" key="8">
    <source>
        <dbReference type="Proteomes" id="UP001172778"/>
    </source>
</evidence>
<gene>
    <name evidence="7" type="ORF">PZA18_16590</name>
</gene>
<keyword evidence="8" id="KW-1185">Reference proteome</keyword>
<dbReference type="Gene3D" id="3.20.20.190">
    <property type="entry name" value="Phosphatidylinositol (PI) phosphodiesterase"/>
    <property type="match status" value="1"/>
</dbReference>
<dbReference type="EC" id="4.6.1.13" evidence="2"/>
<evidence type="ECO:0000256" key="5">
    <source>
        <dbReference type="ARBA" id="ARBA00030782"/>
    </source>
</evidence>
<feature type="domain" description="Phosphatidylinositol-specific phospholipase C X" evidence="6">
    <location>
        <begin position="79"/>
        <end position="266"/>
    </location>
</feature>
<comment type="catalytic activity">
    <reaction evidence="1">
        <text>a 1,2-diacyl-sn-glycero-3-phospho-(1D-myo-inositol) = 1D-myo-inositol 1,2-cyclic phosphate + a 1,2-diacyl-sn-glycerol</text>
        <dbReference type="Rhea" id="RHEA:17093"/>
        <dbReference type="ChEBI" id="CHEBI:17815"/>
        <dbReference type="ChEBI" id="CHEBI:57880"/>
        <dbReference type="ChEBI" id="CHEBI:58484"/>
        <dbReference type="EC" id="4.6.1.13"/>
    </reaction>
</comment>
<evidence type="ECO:0000256" key="4">
    <source>
        <dbReference type="ARBA" id="ARBA00030474"/>
    </source>
</evidence>
<dbReference type="SMART" id="SM00148">
    <property type="entry name" value="PLCXc"/>
    <property type="match status" value="1"/>
</dbReference>
<evidence type="ECO:0000259" key="6">
    <source>
        <dbReference type="SMART" id="SM00148"/>
    </source>
</evidence>
<dbReference type="Pfam" id="PF00388">
    <property type="entry name" value="PI-PLC-X"/>
    <property type="match status" value="1"/>
</dbReference>
<evidence type="ECO:0000313" key="7">
    <source>
        <dbReference type="EMBL" id="MDK2125674.1"/>
    </source>
</evidence>
<dbReference type="InterPro" id="IPR051057">
    <property type="entry name" value="PI-PLC_domain"/>
</dbReference>
<dbReference type="Proteomes" id="UP001172778">
    <property type="component" value="Unassembled WGS sequence"/>
</dbReference>
<comment type="caution">
    <text evidence="7">The sequence shown here is derived from an EMBL/GenBank/DDBJ whole genome shotgun (WGS) entry which is preliminary data.</text>
</comment>
<dbReference type="PANTHER" id="PTHR13593:SF113">
    <property type="entry name" value="SI:DKEY-266F7.9"/>
    <property type="match status" value="1"/>
</dbReference>
<evidence type="ECO:0000256" key="2">
    <source>
        <dbReference type="ARBA" id="ARBA00012581"/>
    </source>
</evidence>
<dbReference type="PROSITE" id="PS50007">
    <property type="entry name" value="PIPLC_X_DOMAIN"/>
    <property type="match status" value="1"/>
</dbReference>
<evidence type="ECO:0000256" key="3">
    <source>
        <dbReference type="ARBA" id="ARBA00019758"/>
    </source>
</evidence>